<dbReference type="InterPro" id="IPR011576">
    <property type="entry name" value="Pyridox_Oxase_N"/>
</dbReference>
<comment type="caution">
    <text evidence="2">The sequence shown here is derived from an EMBL/GenBank/DDBJ whole genome shotgun (WGS) entry which is preliminary data.</text>
</comment>
<reference evidence="2 3" key="1">
    <citation type="submission" date="2013-08" db="EMBL/GenBank/DDBJ databases">
        <title>The genome sequence of Knoellia sinensis.</title>
        <authorList>
            <person name="Zhu W."/>
            <person name="Wang G."/>
        </authorList>
    </citation>
    <scope>NUCLEOTIDE SEQUENCE [LARGE SCALE GENOMIC DNA]</scope>
    <source>
        <strain evidence="2 3">KCTC 19936</strain>
    </source>
</reference>
<accession>A0A0A0JBG9</accession>
<keyword evidence="3" id="KW-1185">Reference proteome</keyword>
<feature type="domain" description="Pyridoxamine 5'-phosphate oxidase N-terminal" evidence="1">
    <location>
        <begin position="9"/>
        <end position="107"/>
    </location>
</feature>
<name>A0A0A0JBG9_9MICO</name>
<dbReference type="InterPro" id="IPR012349">
    <property type="entry name" value="Split_barrel_FMN-bd"/>
</dbReference>
<dbReference type="RefSeq" id="WP_035911117.1">
    <property type="nucleotide sequence ID" value="NZ_AVPJ01000001.1"/>
</dbReference>
<protein>
    <submittedName>
        <fullName evidence="2">Pyridoxamine 5'-phosphate oxidase</fullName>
    </submittedName>
</protein>
<evidence type="ECO:0000313" key="3">
    <source>
        <dbReference type="Proteomes" id="UP000030002"/>
    </source>
</evidence>
<organism evidence="2 3">
    <name type="scientific">Knoellia sinensis KCTC 19936</name>
    <dbReference type="NCBI Taxonomy" id="1385520"/>
    <lineage>
        <taxon>Bacteria</taxon>
        <taxon>Bacillati</taxon>
        <taxon>Actinomycetota</taxon>
        <taxon>Actinomycetes</taxon>
        <taxon>Micrococcales</taxon>
        <taxon>Intrasporangiaceae</taxon>
        <taxon>Knoellia</taxon>
    </lineage>
</organism>
<dbReference type="STRING" id="1385520.N802_01505"/>
<dbReference type="Pfam" id="PF01243">
    <property type="entry name" value="PNPOx_N"/>
    <property type="match status" value="1"/>
</dbReference>
<dbReference type="AlphaFoldDB" id="A0A0A0JBG9"/>
<evidence type="ECO:0000313" key="2">
    <source>
        <dbReference type="EMBL" id="KGN34760.1"/>
    </source>
</evidence>
<proteinExistence type="predicted"/>
<dbReference type="SUPFAM" id="SSF50475">
    <property type="entry name" value="FMN-binding split barrel"/>
    <property type="match status" value="1"/>
</dbReference>
<dbReference type="EMBL" id="AVPJ01000001">
    <property type="protein sequence ID" value="KGN34760.1"/>
    <property type="molecule type" value="Genomic_DNA"/>
</dbReference>
<evidence type="ECO:0000259" key="1">
    <source>
        <dbReference type="Pfam" id="PF01243"/>
    </source>
</evidence>
<dbReference type="Gene3D" id="2.30.110.10">
    <property type="entry name" value="Electron Transport, Fmn-binding Protein, Chain A"/>
    <property type="match status" value="1"/>
</dbReference>
<gene>
    <name evidence="2" type="ORF">N802_01505</name>
</gene>
<dbReference type="eggNOG" id="COG3787">
    <property type="taxonomic scope" value="Bacteria"/>
</dbReference>
<sequence>MSDDTDLVEHAHSLLHRIAYVTLGTVDADGRPWTTPVYFAADGLTDFYWTSSRGSLHSENLESRSRISLVVFDSTVPAYHGRAVYAVGSAAIVDEPSDLEHGLTVYPGPESRGGSALTVEDVTGDSPWRLYRARASQVWVLCPREPRQPCSLHGRGDDHRELVHPT</sequence>
<dbReference type="OrthoDB" id="9788889at2"/>
<dbReference type="Proteomes" id="UP000030002">
    <property type="component" value="Unassembled WGS sequence"/>
</dbReference>